<dbReference type="SUPFAM" id="SSF56059">
    <property type="entry name" value="Glutathione synthetase ATP-binding domain-like"/>
    <property type="match status" value="1"/>
</dbReference>
<dbReference type="RefSeq" id="WP_005456240.1">
    <property type="nucleotide sequence ID" value="NZ_CM001440.1"/>
</dbReference>
<dbReference type="EMBL" id="CM001440">
    <property type="protein sequence ID" value="EHR61175.1"/>
    <property type="molecule type" value="Genomic_DNA"/>
</dbReference>
<evidence type="ECO:0000256" key="4">
    <source>
        <dbReference type="PROSITE-ProRule" id="PRU00409"/>
    </source>
</evidence>
<keyword evidence="2 4" id="KW-0547">Nucleotide-binding</keyword>
<dbReference type="STRING" id="882082.SaccyDRAFT_2296"/>
<dbReference type="PANTHER" id="PTHR43585:SF2">
    <property type="entry name" value="ATP-GRASP ENZYME FSQD"/>
    <property type="match status" value="1"/>
</dbReference>
<gene>
    <name evidence="6" type="ORF">SaccyDRAFT_2296</name>
</gene>
<dbReference type="InterPro" id="IPR040570">
    <property type="entry name" value="LAL_C2"/>
</dbReference>
<dbReference type="Gene3D" id="3.30.470.20">
    <property type="entry name" value="ATP-grasp fold, B domain"/>
    <property type="match status" value="1"/>
</dbReference>
<evidence type="ECO:0000313" key="6">
    <source>
        <dbReference type="EMBL" id="EHR61175.1"/>
    </source>
</evidence>
<dbReference type="AlphaFoldDB" id="H5XPU6"/>
<name>H5XPU6_9PSEU</name>
<evidence type="ECO:0000256" key="1">
    <source>
        <dbReference type="ARBA" id="ARBA00022598"/>
    </source>
</evidence>
<keyword evidence="1" id="KW-0436">Ligase</keyword>
<dbReference type="GO" id="GO:0046872">
    <property type="term" value="F:metal ion binding"/>
    <property type="evidence" value="ECO:0007669"/>
    <property type="project" value="InterPro"/>
</dbReference>
<dbReference type="eggNOG" id="COG0151">
    <property type="taxonomic scope" value="Bacteria"/>
</dbReference>
<proteinExistence type="predicted"/>
<feature type="domain" description="ATP-grasp" evidence="5">
    <location>
        <begin position="121"/>
        <end position="336"/>
    </location>
</feature>
<evidence type="ECO:0000256" key="3">
    <source>
        <dbReference type="ARBA" id="ARBA00022840"/>
    </source>
</evidence>
<keyword evidence="7" id="KW-1185">Reference proteome</keyword>
<keyword evidence="3 4" id="KW-0067">ATP-binding</keyword>
<protein>
    <submittedName>
        <fullName evidence="6">Biotin carboxylase</fullName>
    </submittedName>
</protein>
<evidence type="ECO:0000259" key="5">
    <source>
        <dbReference type="PROSITE" id="PS50975"/>
    </source>
</evidence>
<dbReference type="Proteomes" id="UP000002791">
    <property type="component" value="Chromosome"/>
</dbReference>
<evidence type="ECO:0000313" key="7">
    <source>
        <dbReference type="Proteomes" id="UP000002791"/>
    </source>
</evidence>
<dbReference type="InterPro" id="IPR011761">
    <property type="entry name" value="ATP-grasp"/>
</dbReference>
<dbReference type="Pfam" id="PF13535">
    <property type="entry name" value="ATP-grasp_4"/>
    <property type="match status" value="1"/>
</dbReference>
<sequence>MNEAGRTVFVLRETPAHWLSSVVDAAHTLGLRAAVVTPAVAEHEHADLAGLADDVCVIADIRDAEEVAGRIRAATGGARPAGVLTAAEDIIATAARAAELLGVGRCPADVLRLAHNKFAVRQLLAEAGLPGPRHALVSETSEATAVAESVGLPAVVKPVNGAASTLVRTVRSTDELAQACALLARRLPEAPDARYHRPVADRAGGSLDPRRVFLVEGLLRGPEYMVDVVVSDGVAEPVAIVDKPLIDERAFELAMACPPLTLSGERAEAITDVVVRSVLALDLDNTVAHVEVIDDEVAGPTIVEINAGRPVGGATAELIKLHTGVDMFAEFVAAAAGLPRPAPAGNRIPVPLGELIVYPPGGGRLVAIHGLDAVRELPEVISIVTTVSPGQVLSGEQEVYAVNVFVAGFTDHDELAALYDEVTKLVRIELEPLD</sequence>
<dbReference type="PANTHER" id="PTHR43585">
    <property type="entry name" value="FUMIPYRROLE BIOSYNTHESIS PROTEIN C"/>
    <property type="match status" value="1"/>
</dbReference>
<organism evidence="6 7">
    <name type="scientific">Saccharomonospora cyanea NA-134</name>
    <dbReference type="NCBI Taxonomy" id="882082"/>
    <lineage>
        <taxon>Bacteria</taxon>
        <taxon>Bacillati</taxon>
        <taxon>Actinomycetota</taxon>
        <taxon>Actinomycetes</taxon>
        <taxon>Pseudonocardiales</taxon>
        <taxon>Pseudonocardiaceae</taxon>
        <taxon>Saccharomonospora</taxon>
    </lineage>
</organism>
<dbReference type="InterPro" id="IPR052032">
    <property type="entry name" value="ATP-dep_AA_Ligase"/>
</dbReference>
<accession>H5XPU6</accession>
<dbReference type="Gene3D" id="3.40.50.20">
    <property type="match status" value="1"/>
</dbReference>
<evidence type="ECO:0000256" key="2">
    <source>
        <dbReference type="ARBA" id="ARBA00022741"/>
    </source>
</evidence>
<dbReference type="GO" id="GO:0016874">
    <property type="term" value="F:ligase activity"/>
    <property type="evidence" value="ECO:0007669"/>
    <property type="project" value="UniProtKB-KW"/>
</dbReference>
<dbReference type="GO" id="GO:0005524">
    <property type="term" value="F:ATP binding"/>
    <property type="evidence" value="ECO:0007669"/>
    <property type="project" value="UniProtKB-UniRule"/>
</dbReference>
<dbReference type="HOGENOM" id="CLU_631477_0_0_11"/>
<dbReference type="Pfam" id="PF18603">
    <property type="entry name" value="LAL_C2"/>
    <property type="match status" value="1"/>
</dbReference>
<dbReference type="PROSITE" id="PS50975">
    <property type="entry name" value="ATP_GRASP"/>
    <property type="match status" value="1"/>
</dbReference>
<dbReference type="OrthoDB" id="3596536at2"/>
<reference evidence="6 7" key="1">
    <citation type="submission" date="2011-11" db="EMBL/GenBank/DDBJ databases">
        <title>The Noncontiguous Finished sequence of Saccharomonospora cyanea NA-134.</title>
        <authorList>
            <consortium name="US DOE Joint Genome Institute"/>
            <person name="Lucas S."/>
            <person name="Han J."/>
            <person name="Lapidus A."/>
            <person name="Cheng J.-F."/>
            <person name="Goodwin L."/>
            <person name="Pitluck S."/>
            <person name="Peters L."/>
            <person name="Ovchinnikova G."/>
            <person name="Lu M."/>
            <person name="Detter J.C."/>
            <person name="Han C."/>
            <person name="Tapia R."/>
            <person name="Land M."/>
            <person name="Hauser L."/>
            <person name="Kyrpides N."/>
            <person name="Ivanova N."/>
            <person name="Pagani I."/>
            <person name="Brambilla E.-M."/>
            <person name="Klenk H.-P."/>
            <person name="Woyke T."/>
        </authorList>
    </citation>
    <scope>NUCLEOTIDE SEQUENCE [LARGE SCALE GENOMIC DNA]</scope>
    <source>
        <strain evidence="6 7">NA-134</strain>
    </source>
</reference>